<organism evidence="2 3">
    <name type="scientific">Acanthamoeba castellanii (strain ATCC 30010 / Neff)</name>
    <dbReference type="NCBI Taxonomy" id="1257118"/>
    <lineage>
        <taxon>Eukaryota</taxon>
        <taxon>Amoebozoa</taxon>
        <taxon>Discosea</taxon>
        <taxon>Longamoebia</taxon>
        <taxon>Centramoebida</taxon>
        <taxon>Acanthamoebidae</taxon>
        <taxon>Acanthamoeba</taxon>
    </lineage>
</organism>
<name>L8HED2_ACACF</name>
<evidence type="ECO:0000313" key="2">
    <source>
        <dbReference type="EMBL" id="ELR22766.1"/>
    </source>
</evidence>
<feature type="region of interest" description="Disordered" evidence="1">
    <location>
        <begin position="90"/>
        <end position="114"/>
    </location>
</feature>
<dbReference type="KEGG" id="acan:ACA1_149340"/>
<gene>
    <name evidence="2" type="ORF">ACA1_149340</name>
</gene>
<sequence>MRSWASARRPFASGAIGVRACPAACVARVPCAAPPKRCSGGVALMDEQHCATRAVCDSATRCASTERHGKKRNSPTTTNTLRAAALWREEAATRKLRHHRSEGGRPSTASSTDATSVRNVLHAFHVDVAFPLAHGQHRPRQPRQ</sequence>
<reference evidence="2 3" key="1">
    <citation type="journal article" date="2013" name="Genome Biol.">
        <title>Genome of Acanthamoeba castellanii highlights extensive lateral gene transfer and early evolution of tyrosine kinase signaling.</title>
        <authorList>
            <person name="Clarke M."/>
            <person name="Lohan A.J."/>
            <person name="Liu B."/>
            <person name="Lagkouvardos I."/>
            <person name="Roy S."/>
            <person name="Zafar N."/>
            <person name="Bertelli C."/>
            <person name="Schilde C."/>
            <person name="Kianianmomeni A."/>
            <person name="Burglin T.R."/>
            <person name="Frech C."/>
            <person name="Turcotte B."/>
            <person name="Kopec K.O."/>
            <person name="Synnott J.M."/>
            <person name="Choo C."/>
            <person name="Paponov I."/>
            <person name="Finkler A."/>
            <person name="Soon Heng Tan C."/>
            <person name="Hutchins A.P."/>
            <person name="Weinmeier T."/>
            <person name="Rattei T."/>
            <person name="Chu J.S."/>
            <person name="Gimenez G."/>
            <person name="Irimia M."/>
            <person name="Rigden D.J."/>
            <person name="Fitzpatrick D.A."/>
            <person name="Lorenzo-Morales J."/>
            <person name="Bateman A."/>
            <person name="Chiu C.H."/>
            <person name="Tang P."/>
            <person name="Hegemann P."/>
            <person name="Fromm H."/>
            <person name="Raoult D."/>
            <person name="Greub G."/>
            <person name="Miranda-Saavedra D."/>
            <person name="Chen N."/>
            <person name="Nash P."/>
            <person name="Ginger M.L."/>
            <person name="Horn M."/>
            <person name="Schaap P."/>
            <person name="Caler L."/>
            <person name="Loftus B."/>
        </authorList>
    </citation>
    <scope>NUCLEOTIDE SEQUENCE [LARGE SCALE GENOMIC DNA]</scope>
    <source>
        <strain evidence="2 3">Neff</strain>
    </source>
</reference>
<dbReference type="RefSeq" id="XP_004351543.1">
    <property type="nucleotide sequence ID" value="XM_004351491.1"/>
</dbReference>
<evidence type="ECO:0000256" key="1">
    <source>
        <dbReference type="SAM" id="MobiDB-lite"/>
    </source>
</evidence>
<dbReference type="AlphaFoldDB" id="L8HED2"/>
<dbReference type="Proteomes" id="UP000011083">
    <property type="component" value="Unassembled WGS sequence"/>
</dbReference>
<evidence type="ECO:0000313" key="3">
    <source>
        <dbReference type="Proteomes" id="UP000011083"/>
    </source>
</evidence>
<keyword evidence="3" id="KW-1185">Reference proteome</keyword>
<proteinExistence type="predicted"/>
<dbReference type="EMBL" id="KB007870">
    <property type="protein sequence ID" value="ELR22766.1"/>
    <property type="molecule type" value="Genomic_DNA"/>
</dbReference>
<dbReference type="GeneID" id="14923725"/>
<accession>L8HED2</accession>
<protein>
    <submittedName>
        <fullName evidence="2">Uncharacterized protein</fullName>
    </submittedName>
</protein>
<dbReference type="VEuPathDB" id="AmoebaDB:ACA1_149340"/>